<dbReference type="PANTHER" id="PTHR48449:SF1">
    <property type="entry name" value="DUF1985 DOMAIN-CONTAINING PROTEIN"/>
    <property type="match status" value="1"/>
</dbReference>
<evidence type="ECO:0000313" key="4">
    <source>
        <dbReference type="Proteomes" id="UP001187192"/>
    </source>
</evidence>
<dbReference type="Proteomes" id="UP001187192">
    <property type="component" value="Unassembled WGS sequence"/>
</dbReference>
<feature type="region of interest" description="Disordered" evidence="1">
    <location>
        <begin position="1"/>
        <end position="80"/>
    </location>
</feature>
<gene>
    <name evidence="3" type="ORF">TIFTF001_020438</name>
</gene>
<dbReference type="AlphaFoldDB" id="A0AA88AEX1"/>
<protein>
    <recommendedName>
        <fullName evidence="2">DUF1985 domain-containing protein</fullName>
    </recommendedName>
</protein>
<comment type="caution">
    <text evidence="3">The sequence shown here is derived from an EMBL/GenBank/DDBJ whole genome shotgun (WGS) entry which is preliminary data.</text>
</comment>
<dbReference type="Pfam" id="PF09331">
    <property type="entry name" value="DUF1985"/>
    <property type="match status" value="1"/>
</dbReference>
<evidence type="ECO:0000256" key="1">
    <source>
        <dbReference type="SAM" id="MobiDB-lite"/>
    </source>
</evidence>
<organism evidence="3 4">
    <name type="scientific">Ficus carica</name>
    <name type="common">Common fig</name>
    <dbReference type="NCBI Taxonomy" id="3494"/>
    <lineage>
        <taxon>Eukaryota</taxon>
        <taxon>Viridiplantae</taxon>
        <taxon>Streptophyta</taxon>
        <taxon>Embryophyta</taxon>
        <taxon>Tracheophyta</taxon>
        <taxon>Spermatophyta</taxon>
        <taxon>Magnoliopsida</taxon>
        <taxon>eudicotyledons</taxon>
        <taxon>Gunneridae</taxon>
        <taxon>Pentapetalae</taxon>
        <taxon>rosids</taxon>
        <taxon>fabids</taxon>
        <taxon>Rosales</taxon>
        <taxon>Moraceae</taxon>
        <taxon>Ficeae</taxon>
        <taxon>Ficus</taxon>
    </lineage>
</organism>
<evidence type="ECO:0000259" key="2">
    <source>
        <dbReference type="Pfam" id="PF09331"/>
    </source>
</evidence>
<accession>A0AA88AEX1</accession>
<evidence type="ECO:0000313" key="3">
    <source>
        <dbReference type="EMBL" id="GMN51274.1"/>
    </source>
</evidence>
<proteinExistence type="predicted"/>
<keyword evidence="4" id="KW-1185">Reference proteome</keyword>
<feature type="domain" description="DUF1985" evidence="2">
    <location>
        <begin position="87"/>
        <end position="195"/>
    </location>
</feature>
<sequence length="315" mass="35761">MSKPTMLAEKNITHEKRPFRVMALTEKRPPAEKIPKKPAPEKKRKASEEGLNRKQGKIEVKESKKAKRAPEEKNNSDAEEVGEDMGIFSINEFCLITGMKCVGFTHLAPAVDNRLIRIYFLTLRSVSREHLELQLSNTKFENDDDAVKLGLLYMIFCITLANANSVKIDQKYFALVDNLEEFIAFSWGVLSWEATRAAICNAIENMLSSKRRPLKKVDKVHYSIAGFPHALLIWVYESILTIAGKFMTKYVKANPRMLSWTSADNVKFDAVMSALTAVDEKHPKCFVMMPTDKELNEPCVAQLYFKNLTVVPQAP</sequence>
<name>A0AA88AEX1_FICCA</name>
<dbReference type="EMBL" id="BTGU01000037">
    <property type="protein sequence ID" value="GMN51274.1"/>
    <property type="molecule type" value="Genomic_DNA"/>
</dbReference>
<reference evidence="3" key="1">
    <citation type="submission" date="2023-07" db="EMBL/GenBank/DDBJ databases">
        <title>draft genome sequence of fig (Ficus carica).</title>
        <authorList>
            <person name="Takahashi T."/>
            <person name="Nishimura K."/>
        </authorList>
    </citation>
    <scope>NUCLEOTIDE SEQUENCE</scope>
</reference>
<dbReference type="InterPro" id="IPR015410">
    <property type="entry name" value="DUF1985"/>
</dbReference>
<feature type="compositionally biased region" description="Basic and acidic residues" evidence="1">
    <location>
        <begin position="25"/>
        <end position="76"/>
    </location>
</feature>
<dbReference type="PANTHER" id="PTHR48449">
    <property type="entry name" value="DUF1985 DOMAIN-CONTAINING PROTEIN"/>
    <property type="match status" value="1"/>
</dbReference>